<evidence type="ECO:0000313" key="3">
    <source>
        <dbReference type="Proteomes" id="UP001601288"/>
    </source>
</evidence>
<accession>A0ABW6LIC4</accession>
<dbReference type="EMBL" id="JBIAFP010000017">
    <property type="protein sequence ID" value="MFE9228182.1"/>
    <property type="molecule type" value="Genomic_DNA"/>
</dbReference>
<comment type="caution">
    <text evidence="2">The sequence shown here is derived from an EMBL/GenBank/DDBJ whole genome shotgun (WGS) entry which is preliminary data.</text>
</comment>
<keyword evidence="3" id="KW-1185">Reference proteome</keyword>
<name>A0ABW6LIC4_9ACTN</name>
<proteinExistence type="predicted"/>
<feature type="domain" description="PRC-barrel" evidence="1">
    <location>
        <begin position="94"/>
        <end position="162"/>
    </location>
</feature>
<dbReference type="InterPro" id="IPR011033">
    <property type="entry name" value="PRC_barrel-like_sf"/>
</dbReference>
<dbReference type="InterPro" id="IPR027275">
    <property type="entry name" value="PRC-brl_dom"/>
</dbReference>
<evidence type="ECO:0000313" key="2">
    <source>
        <dbReference type="EMBL" id="MFE9228182.1"/>
    </source>
</evidence>
<sequence length="191" mass="19829">MNALMLASDITKRPVVTLGGEAVAQVKDVVFNGHAGRVSGFTLSGRGLFSGPLRQALPWEAVTGLGPHAVMIHDETALKSRDEVADSAEAAHGNVLGARVLTDTGTDLGRITDVVIEVTAAQALVAGYEITPAKAPGHHGRTVFIPLARTIAVSGEALVVPAAAAEFMADDLSALEKAIPEFRNRMSGKEA</sequence>
<dbReference type="Pfam" id="PF05239">
    <property type="entry name" value="PRC"/>
    <property type="match status" value="2"/>
</dbReference>
<dbReference type="RefSeq" id="WP_358285990.1">
    <property type="nucleotide sequence ID" value="NZ_JBEYGJ010000024.1"/>
</dbReference>
<reference evidence="2 3" key="1">
    <citation type="submission" date="2024-10" db="EMBL/GenBank/DDBJ databases">
        <title>The Natural Products Discovery Center: Release of the First 8490 Sequenced Strains for Exploring Actinobacteria Biosynthetic Diversity.</title>
        <authorList>
            <person name="Kalkreuter E."/>
            <person name="Kautsar S.A."/>
            <person name="Yang D."/>
            <person name="Bader C.D."/>
            <person name="Teijaro C.N."/>
            <person name="Fluegel L."/>
            <person name="Davis C.M."/>
            <person name="Simpson J.R."/>
            <person name="Lauterbach L."/>
            <person name="Steele A.D."/>
            <person name="Gui C."/>
            <person name="Meng S."/>
            <person name="Li G."/>
            <person name="Viehrig K."/>
            <person name="Ye F."/>
            <person name="Su P."/>
            <person name="Kiefer A.F."/>
            <person name="Nichols A."/>
            <person name="Cepeda A.J."/>
            <person name="Yan W."/>
            <person name="Fan B."/>
            <person name="Jiang Y."/>
            <person name="Adhikari A."/>
            <person name="Zheng C.-J."/>
            <person name="Schuster L."/>
            <person name="Cowan T.M."/>
            <person name="Smanski M.J."/>
            <person name="Chevrette M.G."/>
            <person name="De Carvalho L.P.S."/>
            <person name="Shen B."/>
        </authorList>
    </citation>
    <scope>NUCLEOTIDE SEQUENCE [LARGE SCALE GENOMIC DNA]</scope>
    <source>
        <strain evidence="2 3">NPDC007066</strain>
    </source>
</reference>
<protein>
    <submittedName>
        <fullName evidence="2">PRC-barrel domain-containing protein</fullName>
    </submittedName>
</protein>
<feature type="domain" description="PRC-barrel" evidence="1">
    <location>
        <begin position="5"/>
        <end position="72"/>
    </location>
</feature>
<dbReference type="Gene3D" id="2.30.30.240">
    <property type="entry name" value="PRC-barrel domain"/>
    <property type="match status" value="1"/>
</dbReference>
<gene>
    <name evidence="2" type="ORF">ACFYM3_26820</name>
</gene>
<dbReference type="Proteomes" id="UP001601288">
    <property type="component" value="Unassembled WGS sequence"/>
</dbReference>
<organism evidence="2 3">
    <name type="scientific">Streptomyces massasporeus</name>
    <dbReference type="NCBI Taxonomy" id="67324"/>
    <lineage>
        <taxon>Bacteria</taxon>
        <taxon>Bacillati</taxon>
        <taxon>Actinomycetota</taxon>
        <taxon>Actinomycetes</taxon>
        <taxon>Kitasatosporales</taxon>
        <taxon>Streptomycetaceae</taxon>
        <taxon>Streptomyces</taxon>
    </lineage>
</organism>
<evidence type="ECO:0000259" key="1">
    <source>
        <dbReference type="Pfam" id="PF05239"/>
    </source>
</evidence>
<dbReference type="SUPFAM" id="SSF50346">
    <property type="entry name" value="PRC-barrel domain"/>
    <property type="match status" value="2"/>
</dbReference>